<organism evidence="2 3">
    <name type="scientific">Aliiroseovarius zhejiangensis</name>
    <dbReference type="NCBI Taxonomy" id="1632025"/>
    <lineage>
        <taxon>Bacteria</taxon>
        <taxon>Pseudomonadati</taxon>
        <taxon>Pseudomonadota</taxon>
        <taxon>Alphaproteobacteria</taxon>
        <taxon>Rhodobacterales</taxon>
        <taxon>Paracoccaceae</taxon>
        <taxon>Aliiroseovarius</taxon>
    </lineage>
</organism>
<keyword evidence="1" id="KW-1133">Transmembrane helix</keyword>
<comment type="caution">
    <text evidence="2">The sequence shown here is derived from an EMBL/GenBank/DDBJ whole genome shotgun (WGS) entry which is preliminary data.</text>
</comment>
<feature type="transmembrane region" description="Helical" evidence="1">
    <location>
        <begin position="12"/>
        <end position="35"/>
    </location>
</feature>
<evidence type="ECO:0000313" key="3">
    <source>
        <dbReference type="Proteomes" id="UP000609802"/>
    </source>
</evidence>
<accession>A0ABQ3J250</accession>
<dbReference type="PROSITE" id="PS51257">
    <property type="entry name" value="PROKAR_LIPOPROTEIN"/>
    <property type="match status" value="1"/>
</dbReference>
<evidence type="ECO:0000313" key="2">
    <source>
        <dbReference type="EMBL" id="GHF01776.1"/>
    </source>
</evidence>
<reference evidence="3" key="1">
    <citation type="journal article" date="2019" name="Int. J. Syst. Evol. Microbiol.">
        <title>The Global Catalogue of Microorganisms (GCM) 10K type strain sequencing project: providing services to taxonomists for standard genome sequencing and annotation.</title>
        <authorList>
            <consortium name="The Broad Institute Genomics Platform"/>
            <consortium name="The Broad Institute Genome Sequencing Center for Infectious Disease"/>
            <person name="Wu L."/>
            <person name="Ma J."/>
        </authorList>
    </citation>
    <scope>NUCLEOTIDE SEQUENCE [LARGE SCALE GENOMIC DNA]</scope>
    <source>
        <strain evidence="3">KCTC 42443</strain>
    </source>
</reference>
<keyword evidence="1" id="KW-0812">Transmembrane</keyword>
<proteinExistence type="predicted"/>
<dbReference type="EMBL" id="BNCH01000005">
    <property type="protein sequence ID" value="GHF01776.1"/>
    <property type="molecule type" value="Genomic_DNA"/>
</dbReference>
<sequence length="94" mass="10741">MMTILKINRWPSILVFLLAGCTATTFAFVSINLFSQSMASLEFLSKFGGEAVRHGVLWQLIELVIWGLLSLSCWVLFKICEHELVDRYTVWATK</sequence>
<protein>
    <submittedName>
        <fullName evidence="2">Uncharacterized protein</fullName>
    </submittedName>
</protein>
<keyword evidence="3" id="KW-1185">Reference proteome</keyword>
<feature type="transmembrane region" description="Helical" evidence="1">
    <location>
        <begin position="55"/>
        <end position="77"/>
    </location>
</feature>
<evidence type="ECO:0000256" key="1">
    <source>
        <dbReference type="SAM" id="Phobius"/>
    </source>
</evidence>
<keyword evidence="1" id="KW-0472">Membrane</keyword>
<name>A0ABQ3J250_9RHOB</name>
<dbReference type="Proteomes" id="UP000609802">
    <property type="component" value="Unassembled WGS sequence"/>
</dbReference>
<gene>
    <name evidence="2" type="ORF">GCM10016455_23510</name>
</gene>